<sequence>TVLAGPVHLSSGWGIVRVEATLPARIAPLEQISKAIRDTLRAAARSRIDDRDLTEIYASMRDSLKTDAWRLRFAFADTSSFTPPAATEQDIEAFYRAHLADYSTFDRATSQVIETPLAQVRESVRERWTSERRMEMARAAADRVVEAWSKGRRDAALEKSMSEVRDAGIVPIGTPPTDGALGGAMAAELAKHPNQTGVTLLPAPGGFVVLYVVDLVHGYAPTFEQARERLMPRLQEHQAEALVRAARVLYDRDSLAFSTPTTVHFMRMIFEPVPVMDVPLNRGEVNRYYRAHMPEYTVEELVHIRHILISPSGPSAAADAAARQKAEEILRRVRAGEDFPQLAAQYSDDPATRDDGGDVGMFRHGVMRDAFERAAFAMRPHDIAGPVKTDVGYHILECLEYLPPVIHPLREVYANVAHDCALAKAKRVAAERADSVLSAIRTVAQAKEAAERLHLTLLPTDHAVGTLNQYGAELRDYMRTMEQLKPGQLHPRTQLYEGLGTAISWVDGITPSRLRPWTLAIPYVVQRYRIARARATLLAKKAELDSMSRAGWSFDSLGTLWGGLERLPGAEAGGELRAMSGRAILDSLAFGGDRPPVLETGHVSDWIEFPGGFARVRVSRRVAPDPDALAKRLELRRQIALWHRLNDYFDKLKDRYPVRILDGELRSTALPEPTVTS</sequence>
<dbReference type="PANTHER" id="PTHR47245">
    <property type="entry name" value="PEPTIDYLPROLYL ISOMERASE"/>
    <property type="match status" value="1"/>
</dbReference>
<dbReference type="EMBL" id="JACQAY010000070">
    <property type="protein sequence ID" value="MBI3539102.1"/>
    <property type="molecule type" value="Genomic_DNA"/>
</dbReference>
<dbReference type="InterPro" id="IPR050245">
    <property type="entry name" value="PrsA_foldase"/>
</dbReference>
<keyword evidence="1" id="KW-0697">Rotamase</keyword>
<proteinExistence type="predicted"/>
<dbReference type="Pfam" id="PF13145">
    <property type="entry name" value="Rotamase_2"/>
    <property type="match status" value="1"/>
</dbReference>
<dbReference type="Gene3D" id="3.10.50.40">
    <property type="match status" value="1"/>
</dbReference>
<dbReference type="SUPFAM" id="SSF54534">
    <property type="entry name" value="FKBP-like"/>
    <property type="match status" value="1"/>
</dbReference>
<dbReference type="AlphaFoldDB" id="A0A9D6L901"/>
<dbReference type="InterPro" id="IPR046357">
    <property type="entry name" value="PPIase_dom_sf"/>
</dbReference>
<dbReference type="GO" id="GO:0003755">
    <property type="term" value="F:peptidyl-prolyl cis-trans isomerase activity"/>
    <property type="evidence" value="ECO:0007669"/>
    <property type="project" value="UniProtKB-KW"/>
</dbReference>
<gene>
    <name evidence="3" type="ORF">HY076_02375</name>
</gene>
<name>A0A9D6L901_UNCEI</name>
<evidence type="ECO:0000256" key="1">
    <source>
        <dbReference type="PROSITE-ProRule" id="PRU00278"/>
    </source>
</evidence>
<reference evidence="3" key="1">
    <citation type="submission" date="2020-07" db="EMBL/GenBank/DDBJ databases">
        <title>Huge and variable diversity of episymbiotic CPR bacteria and DPANN archaea in groundwater ecosystems.</title>
        <authorList>
            <person name="He C.Y."/>
            <person name="Keren R."/>
            <person name="Whittaker M."/>
            <person name="Farag I.F."/>
            <person name="Doudna J."/>
            <person name="Cate J.H.D."/>
            <person name="Banfield J.F."/>
        </authorList>
    </citation>
    <scope>NUCLEOTIDE SEQUENCE</scope>
    <source>
        <strain evidence="3">NC_groundwater_928_Pr1_S-0.2um_72_17</strain>
    </source>
</reference>
<dbReference type="InterPro" id="IPR000297">
    <property type="entry name" value="PPIase_PpiC"/>
</dbReference>
<dbReference type="PROSITE" id="PS50198">
    <property type="entry name" value="PPIC_PPIASE_2"/>
    <property type="match status" value="1"/>
</dbReference>
<keyword evidence="1 3" id="KW-0413">Isomerase</keyword>
<evidence type="ECO:0000259" key="2">
    <source>
        <dbReference type="PROSITE" id="PS50198"/>
    </source>
</evidence>
<feature type="non-terminal residue" evidence="3">
    <location>
        <position position="1"/>
    </location>
</feature>
<accession>A0A9D6L901</accession>
<evidence type="ECO:0000313" key="4">
    <source>
        <dbReference type="Proteomes" id="UP000807850"/>
    </source>
</evidence>
<protein>
    <submittedName>
        <fullName evidence="3">Peptidyl-prolyl cis-trans isomerase</fullName>
    </submittedName>
</protein>
<dbReference type="Proteomes" id="UP000807850">
    <property type="component" value="Unassembled WGS sequence"/>
</dbReference>
<comment type="caution">
    <text evidence="3">The sequence shown here is derived from an EMBL/GenBank/DDBJ whole genome shotgun (WGS) entry which is preliminary data.</text>
</comment>
<dbReference type="Pfam" id="PF00639">
    <property type="entry name" value="Rotamase"/>
    <property type="match status" value="1"/>
</dbReference>
<evidence type="ECO:0000313" key="3">
    <source>
        <dbReference type="EMBL" id="MBI3539102.1"/>
    </source>
</evidence>
<dbReference type="PANTHER" id="PTHR47245:SF2">
    <property type="entry name" value="PEPTIDYL-PROLYL CIS-TRANS ISOMERASE HP_0175-RELATED"/>
    <property type="match status" value="1"/>
</dbReference>
<feature type="domain" description="PpiC" evidence="2">
    <location>
        <begin position="299"/>
        <end position="400"/>
    </location>
</feature>
<organism evidence="3 4">
    <name type="scientific">Eiseniibacteriota bacterium</name>
    <dbReference type="NCBI Taxonomy" id="2212470"/>
    <lineage>
        <taxon>Bacteria</taxon>
        <taxon>Candidatus Eiseniibacteriota</taxon>
    </lineage>
</organism>